<organism evidence="1">
    <name type="scientific">Spongospora subterranea</name>
    <dbReference type="NCBI Taxonomy" id="70186"/>
    <lineage>
        <taxon>Eukaryota</taxon>
        <taxon>Sar</taxon>
        <taxon>Rhizaria</taxon>
        <taxon>Endomyxa</taxon>
        <taxon>Phytomyxea</taxon>
        <taxon>Plasmodiophorida</taxon>
        <taxon>Plasmodiophoridae</taxon>
        <taxon>Spongospora</taxon>
    </lineage>
</organism>
<feature type="non-terminal residue" evidence="1">
    <location>
        <position position="1"/>
    </location>
</feature>
<dbReference type="EMBL" id="HACM01004368">
    <property type="protein sequence ID" value="CRZ04810.1"/>
    <property type="molecule type" value="Transcribed_RNA"/>
</dbReference>
<evidence type="ECO:0000313" key="1">
    <source>
        <dbReference type="EMBL" id="CRZ04810.1"/>
    </source>
</evidence>
<name>A0A0H5QS66_9EUKA</name>
<proteinExistence type="predicted"/>
<dbReference type="AlphaFoldDB" id="A0A0H5QS66"/>
<accession>A0A0H5QS66</accession>
<sequence>IAILSCSWLVSGSPNSQGEALLKSRAAEYEAAENVITEMCPFVDNRDRPRHMIPHQSSDPIDIVSYLVGAIRQGLEGLLVEIDEGKQSESTTKKGGHIAKLFNHIIAAAVFLQEPKRALENVFSILNDSSDVARLGRKFLESGVEAETARELFDLFDALPANVRLVRMVIESGAAASSLPELVRFFREPPKSARFIRWLLESGADSRSPETLSHFIGLGPELATEVWKQLDSEHDLASLEEALFQSLGLSLALDPLVRKLLESGQGVAARIKEDLKRNMHPGHLRKSAEVVEAIKDLYPIFELAHNQVGVILKPRVPSFDTHPDSDLESVYIIEAPACMYPTNQRHNNGNSASGHFGMALVKCNILTIAFRKLFSDFNVPYDQDFARKVIPLIGIDGCLYGRIGYDIHSRIDMGEQLEAAERRAIVIQVGGRFSSVFCDTIWDILWFTESVKIAQNEMNDAADQFLVDQNRRFNLFIAKFVSMIDSKPVRAGESSQEAEQDTTIAGGVGDQTIRYIQLKRILSNTKSLGQLDWDVLLSPFVEYLDRRIHQNENDRVGINTDLAKLIENEIEESSISCLLERNLIPDVFVEKFISNIVHKSRLSPFQKFKSSQTAEPDSKIAAPAGELAIKFSLLQRALIDGDGRRWRESDWYCPIHPDICPLSSPAR</sequence>
<reference evidence="1" key="1">
    <citation type="submission" date="2015-04" db="EMBL/GenBank/DDBJ databases">
        <title>The genome sequence of the plant pathogenic Rhizarian Plasmodiophora brassicae reveals insights in its biotrophic life cycle and the origin of chitin synthesis.</title>
        <authorList>
            <person name="Schwelm A."/>
            <person name="Fogelqvist J."/>
            <person name="Knaust A."/>
            <person name="Julke S."/>
            <person name="Lilja T."/>
            <person name="Dhandapani V."/>
            <person name="Bonilla-Rosso G."/>
            <person name="Karlsson M."/>
            <person name="Shevchenko A."/>
            <person name="Choi S.R."/>
            <person name="Kim H.G."/>
            <person name="Park J.Y."/>
            <person name="Lim Y.P."/>
            <person name="Ludwig-Muller J."/>
            <person name="Dixelius C."/>
        </authorList>
    </citation>
    <scope>NUCLEOTIDE SEQUENCE</scope>
    <source>
        <tissue evidence="1">Potato root galls</tissue>
    </source>
</reference>
<protein>
    <submittedName>
        <fullName evidence="1">Uncharacterized protein</fullName>
    </submittedName>
</protein>